<keyword evidence="6" id="KW-0479">Metal-binding</keyword>
<comment type="subcellular location">
    <subcellularLocation>
        <location evidence="2">Membrane</location>
        <topology evidence="2">Multi-pass membrane protein</topology>
    </subcellularLocation>
</comment>
<dbReference type="Pfam" id="PF13639">
    <property type="entry name" value="zf-RING_2"/>
    <property type="match status" value="1"/>
</dbReference>
<dbReference type="SUPFAM" id="SSF64268">
    <property type="entry name" value="PX domain"/>
    <property type="match status" value="1"/>
</dbReference>
<dbReference type="InterPro" id="IPR001683">
    <property type="entry name" value="PX_dom"/>
</dbReference>
<keyword evidence="7 12" id="KW-0863">Zinc-finger</keyword>
<dbReference type="GO" id="GO:0006511">
    <property type="term" value="P:ubiquitin-dependent protein catabolic process"/>
    <property type="evidence" value="ECO:0007669"/>
    <property type="project" value="TreeGrafter"/>
</dbReference>
<dbReference type="PANTHER" id="PTHR45977:SF4">
    <property type="entry name" value="RING-TYPE DOMAIN-CONTAINING PROTEIN"/>
    <property type="match status" value="1"/>
</dbReference>
<dbReference type="GO" id="GO:0016567">
    <property type="term" value="P:protein ubiquitination"/>
    <property type="evidence" value="ECO:0007669"/>
    <property type="project" value="TreeGrafter"/>
</dbReference>
<sequence length="263" mass="30392">MMRQRFLSFLGATRDPPPAAPKERSRDLAALFGSRSILSSGTNIGPHVVVEAHGVGPVEMHFTQYTVICTQPGAHQWWVTFHRYSEFAAFRKQCSRMLKSAKKSKYAGKMNQFLEILEMIGMTPFPKKHLVMDDQFILQERKEGLAVYIQQVLTGFDDVVRLLQFLGKEERQVVEEWVAYVMKFLSMPPRVRHSRRRHTTLSTADAICSICLGKIDQGEGEKSSSIFETKCHHQYHRKCIVPWLEKTQTCPMCRHRVMSGRWF</sequence>
<dbReference type="STRING" id="74557.A0A1W0ABM9"/>
<organism evidence="14 15">
    <name type="scientific">Thraustotheca clavata</name>
    <dbReference type="NCBI Taxonomy" id="74557"/>
    <lineage>
        <taxon>Eukaryota</taxon>
        <taxon>Sar</taxon>
        <taxon>Stramenopiles</taxon>
        <taxon>Oomycota</taxon>
        <taxon>Saprolegniomycetes</taxon>
        <taxon>Saprolegniales</taxon>
        <taxon>Achlyaceae</taxon>
        <taxon>Thraustotheca</taxon>
    </lineage>
</organism>
<dbReference type="GO" id="GO:0008270">
    <property type="term" value="F:zinc ion binding"/>
    <property type="evidence" value="ECO:0007669"/>
    <property type="project" value="UniProtKB-KW"/>
</dbReference>
<dbReference type="AlphaFoldDB" id="A0A1W0ABM9"/>
<evidence type="ECO:0000256" key="5">
    <source>
        <dbReference type="ARBA" id="ARBA00022692"/>
    </source>
</evidence>
<dbReference type="InterPro" id="IPR013083">
    <property type="entry name" value="Znf_RING/FYVE/PHD"/>
</dbReference>
<evidence type="ECO:0000256" key="4">
    <source>
        <dbReference type="ARBA" id="ARBA00022679"/>
    </source>
</evidence>
<evidence type="ECO:0000313" key="14">
    <source>
        <dbReference type="EMBL" id="OQS07694.1"/>
    </source>
</evidence>
<dbReference type="PANTHER" id="PTHR45977">
    <property type="entry name" value="TARGET OF ERK KINASE MPK-1"/>
    <property type="match status" value="1"/>
</dbReference>
<dbReference type="GO" id="GO:0016020">
    <property type="term" value="C:membrane"/>
    <property type="evidence" value="ECO:0007669"/>
    <property type="project" value="UniProtKB-SubCell"/>
</dbReference>
<evidence type="ECO:0000313" key="15">
    <source>
        <dbReference type="Proteomes" id="UP000243217"/>
    </source>
</evidence>
<dbReference type="Pfam" id="PF00787">
    <property type="entry name" value="PX"/>
    <property type="match status" value="1"/>
</dbReference>
<dbReference type="SMART" id="SM00312">
    <property type="entry name" value="PX"/>
    <property type="match status" value="1"/>
</dbReference>
<evidence type="ECO:0000256" key="9">
    <source>
        <dbReference type="ARBA" id="ARBA00022833"/>
    </source>
</evidence>
<gene>
    <name evidence="14" type="ORF">THRCLA_00315</name>
</gene>
<reference evidence="14 15" key="1">
    <citation type="journal article" date="2014" name="Genome Biol. Evol.">
        <title>The secreted proteins of Achlya hypogyna and Thraustotheca clavata identify the ancestral oomycete secretome and reveal gene acquisitions by horizontal gene transfer.</title>
        <authorList>
            <person name="Misner I."/>
            <person name="Blouin N."/>
            <person name="Leonard G."/>
            <person name="Richards T.A."/>
            <person name="Lane C.E."/>
        </authorList>
    </citation>
    <scope>NUCLEOTIDE SEQUENCE [LARGE SCALE GENOMIC DNA]</scope>
    <source>
        <strain evidence="14 15">ATCC 34112</strain>
    </source>
</reference>
<evidence type="ECO:0000259" key="13">
    <source>
        <dbReference type="PROSITE" id="PS50089"/>
    </source>
</evidence>
<comment type="catalytic activity">
    <reaction evidence="1">
        <text>S-ubiquitinyl-[E2 ubiquitin-conjugating enzyme]-L-cysteine + [acceptor protein]-L-lysine = [E2 ubiquitin-conjugating enzyme]-L-cysteine + N(6)-ubiquitinyl-[acceptor protein]-L-lysine.</text>
        <dbReference type="EC" id="2.3.2.27"/>
    </reaction>
</comment>
<dbReference type="OrthoDB" id="8062037at2759"/>
<dbReference type="CDD" id="cd06093">
    <property type="entry name" value="PX_domain"/>
    <property type="match status" value="1"/>
</dbReference>
<dbReference type="Gene3D" id="3.30.40.10">
    <property type="entry name" value="Zinc/RING finger domain, C3HC4 (zinc finger)"/>
    <property type="match status" value="1"/>
</dbReference>
<dbReference type="GO" id="GO:0035091">
    <property type="term" value="F:phosphatidylinositol binding"/>
    <property type="evidence" value="ECO:0007669"/>
    <property type="project" value="InterPro"/>
</dbReference>
<dbReference type="EMBL" id="JNBS01000164">
    <property type="protein sequence ID" value="OQS07694.1"/>
    <property type="molecule type" value="Genomic_DNA"/>
</dbReference>
<dbReference type="PROSITE" id="PS50089">
    <property type="entry name" value="ZF_RING_2"/>
    <property type="match status" value="1"/>
</dbReference>
<evidence type="ECO:0000256" key="1">
    <source>
        <dbReference type="ARBA" id="ARBA00000900"/>
    </source>
</evidence>
<dbReference type="Proteomes" id="UP000243217">
    <property type="component" value="Unassembled WGS sequence"/>
</dbReference>
<dbReference type="Gene3D" id="3.30.1520.10">
    <property type="entry name" value="Phox-like domain"/>
    <property type="match status" value="1"/>
</dbReference>
<evidence type="ECO:0000256" key="10">
    <source>
        <dbReference type="ARBA" id="ARBA00022989"/>
    </source>
</evidence>
<dbReference type="EC" id="2.3.2.27" evidence="3"/>
<dbReference type="InterPro" id="IPR001841">
    <property type="entry name" value="Znf_RING"/>
</dbReference>
<keyword evidence="15" id="KW-1185">Reference proteome</keyword>
<dbReference type="GO" id="GO:0061630">
    <property type="term" value="F:ubiquitin protein ligase activity"/>
    <property type="evidence" value="ECO:0007669"/>
    <property type="project" value="UniProtKB-EC"/>
</dbReference>
<dbReference type="InterPro" id="IPR036871">
    <property type="entry name" value="PX_dom_sf"/>
</dbReference>
<keyword evidence="11" id="KW-0472">Membrane</keyword>
<evidence type="ECO:0000256" key="2">
    <source>
        <dbReference type="ARBA" id="ARBA00004141"/>
    </source>
</evidence>
<comment type="caution">
    <text evidence="14">The sequence shown here is derived from an EMBL/GenBank/DDBJ whole genome shotgun (WGS) entry which is preliminary data.</text>
</comment>
<evidence type="ECO:0000256" key="12">
    <source>
        <dbReference type="PROSITE-ProRule" id="PRU00175"/>
    </source>
</evidence>
<keyword evidence="5" id="KW-0812">Transmembrane</keyword>
<evidence type="ECO:0000256" key="8">
    <source>
        <dbReference type="ARBA" id="ARBA00022786"/>
    </source>
</evidence>
<evidence type="ECO:0000256" key="11">
    <source>
        <dbReference type="ARBA" id="ARBA00023136"/>
    </source>
</evidence>
<name>A0A1W0ABM9_9STRA</name>
<evidence type="ECO:0000256" key="6">
    <source>
        <dbReference type="ARBA" id="ARBA00022723"/>
    </source>
</evidence>
<evidence type="ECO:0000256" key="7">
    <source>
        <dbReference type="ARBA" id="ARBA00022771"/>
    </source>
</evidence>
<protein>
    <recommendedName>
        <fullName evidence="3">RING-type E3 ubiquitin transferase</fullName>
        <ecNumber evidence="3">2.3.2.27</ecNumber>
    </recommendedName>
</protein>
<keyword evidence="4" id="KW-0808">Transferase</keyword>
<keyword evidence="8" id="KW-0833">Ubl conjugation pathway</keyword>
<feature type="domain" description="RING-type" evidence="13">
    <location>
        <begin position="208"/>
        <end position="254"/>
    </location>
</feature>
<evidence type="ECO:0000256" key="3">
    <source>
        <dbReference type="ARBA" id="ARBA00012483"/>
    </source>
</evidence>
<accession>A0A1W0ABM9</accession>
<dbReference type="SMART" id="SM00184">
    <property type="entry name" value="RING"/>
    <property type="match status" value="1"/>
</dbReference>
<proteinExistence type="predicted"/>
<dbReference type="SUPFAM" id="SSF57850">
    <property type="entry name" value="RING/U-box"/>
    <property type="match status" value="1"/>
</dbReference>
<keyword evidence="9" id="KW-0862">Zinc</keyword>
<keyword evidence="10" id="KW-1133">Transmembrane helix</keyword>